<reference evidence="8" key="1">
    <citation type="submission" date="2015-07" db="EMBL/GenBank/DDBJ databases">
        <title>Whole genome sequence of an Ensifer adhaerens strain isolated from a cave pool in the Wind Cave National Park.</title>
        <authorList>
            <person name="Eng W.W.H."/>
            <person name="Gan H.M."/>
            <person name="Barton H.A."/>
            <person name="Savka M.A."/>
        </authorList>
    </citation>
    <scope>NUCLEOTIDE SEQUENCE [LARGE SCALE GENOMIC DNA]</scope>
    <source>
        <strain evidence="8">SD006</strain>
    </source>
</reference>
<feature type="transmembrane region" description="Helical" evidence="6">
    <location>
        <begin position="273"/>
        <end position="295"/>
    </location>
</feature>
<dbReference type="PANTHER" id="PTHR47089">
    <property type="entry name" value="ABC TRANSPORTER, PERMEASE PROTEIN"/>
    <property type="match status" value="1"/>
</dbReference>
<evidence type="ECO:0000256" key="1">
    <source>
        <dbReference type="ARBA" id="ARBA00004651"/>
    </source>
</evidence>
<dbReference type="EMBL" id="LGAP01000003">
    <property type="protein sequence ID" value="KOF20133.1"/>
    <property type="molecule type" value="Genomic_DNA"/>
</dbReference>
<protein>
    <submittedName>
        <fullName evidence="7">ABC transporter</fullName>
    </submittedName>
</protein>
<evidence type="ECO:0000313" key="7">
    <source>
        <dbReference type="EMBL" id="KOF20133.1"/>
    </source>
</evidence>
<evidence type="ECO:0000256" key="5">
    <source>
        <dbReference type="ARBA" id="ARBA00023136"/>
    </source>
</evidence>
<accession>A0A0L8BZX6</accession>
<dbReference type="Proteomes" id="UP000037425">
    <property type="component" value="Unassembled WGS sequence"/>
</dbReference>
<dbReference type="PATRIC" id="fig|106592.7.peg.4674"/>
<evidence type="ECO:0000256" key="2">
    <source>
        <dbReference type="ARBA" id="ARBA00022475"/>
    </source>
</evidence>
<feature type="transmembrane region" description="Helical" evidence="6">
    <location>
        <begin position="235"/>
        <end position="253"/>
    </location>
</feature>
<evidence type="ECO:0000256" key="4">
    <source>
        <dbReference type="ARBA" id="ARBA00022989"/>
    </source>
</evidence>
<feature type="transmembrane region" description="Helical" evidence="6">
    <location>
        <begin position="106"/>
        <end position="125"/>
    </location>
</feature>
<comment type="caution">
    <text evidence="7">The sequence shown here is derived from an EMBL/GenBank/DDBJ whole genome shotgun (WGS) entry which is preliminary data.</text>
</comment>
<dbReference type="GO" id="GO:0022857">
    <property type="term" value="F:transmembrane transporter activity"/>
    <property type="evidence" value="ECO:0007669"/>
    <property type="project" value="InterPro"/>
</dbReference>
<name>A0A0L8BZX6_ENSAD</name>
<keyword evidence="5 6" id="KW-0472">Membrane</keyword>
<feature type="transmembrane region" description="Helical" evidence="6">
    <location>
        <begin position="12"/>
        <end position="37"/>
    </location>
</feature>
<dbReference type="PANTHER" id="PTHR47089:SF1">
    <property type="entry name" value="GUANOSINE ABC TRANSPORTER PERMEASE PROTEIN NUPP"/>
    <property type="match status" value="1"/>
</dbReference>
<dbReference type="CDD" id="cd06580">
    <property type="entry name" value="TM_PBP1_transp_TpRbsC_like"/>
    <property type="match status" value="1"/>
</dbReference>
<keyword evidence="3 6" id="KW-0812">Transmembrane</keyword>
<dbReference type="Pfam" id="PF02653">
    <property type="entry name" value="BPD_transp_2"/>
    <property type="match status" value="1"/>
</dbReference>
<feature type="transmembrane region" description="Helical" evidence="6">
    <location>
        <begin position="302"/>
        <end position="327"/>
    </location>
</feature>
<keyword evidence="4 6" id="KW-1133">Transmembrane helix</keyword>
<evidence type="ECO:0000256" key="6">
    <source>
        <dbReference type="SAM" id="Phobius"/>
    </source>
</evidence>
<feature type="transmembrane region" description="Helical" evidence="6">
    <location>
        <begin position="137"/>
        <end position="156"/>
    </location>
</feature>
<dbReference type="GO" id="GO:0005886">
    <property type="term" value="C:plasma membrane"/>
    <property type="evidence" value="ECO:0007669"/>
    <property type="project" value="UniProtKB-SubCell"/>
</dbReference>
<keyword evidence="2" id="KW-1003">Cell membrane</keyword>
<gene>
    <name evidence="7" type="ORF">AC244_09565</name>
</gene>
<dbReference type="AlphaFoldDB" id="A0A0L8BZX6"/>
<dbReference type="RefSeq" id="WP_053248586.1">
    <property type="nucleotide sequence ID" value="NZ_LGAP01000003.1"/>
</dbReference>
<dbReference type="OrthoDB" id="45037at2"/>
<evidence type="ECO:0000256" key="3">
    <source>
        <dbReference type="ARBA" id="ARBA00022692"/>
    </source>
</evidence>
<organism evidence="7 8">
    <name type="scientific">Ensifer adhaerens</name>
    <name type="common">Sinorhizobium morelense</name>
    <dbReference type="NCBI Taxonomy" id="106592"/>
    <lineage>
        <taxon>Bacteria</taxon>
        <taxon>Pseudomonadati</taxon>
        <taxon>Pseudomonadota</taxon>
        <taxon>Alphaproteobacteria</taxon>
        <taxon>Hyphomicrobiales</taxon>
        <taxon>Rhizobiaceae</taxon>
        <taxon>Sinorhizobium/Ensifer group</taxon>
        <taxon>Ensifer</taxon>
    </lineage>
</organism>
<dbReference type="InterPro" id="IPR001851">
    <property type="entry name" value="ABC_transp_permease"/>
</dbReference>
<evidence type="ECO:0000313" key="8">
    <source>
        <dbReference type="Proteomes" id="UP000037425"/>
    </source>
</evidence>
<sequence>MNERFVSVLRAVIFVLLGLALCGIMFQLAGYSAPLMFQAIADGAFLRAGALQQALRWSLPLFITATGVALSFRAGYFNIGAQGQFYVGAVSAAFMAEWLNGAPAAIVIPACIASGMLGGAAWALWPGLLRLKSGADEVITTLMGNFLAGLVLLYVTSGPLKDPSGSGQQASSRPLDAAYRISDSMGLSPTIVAIVAVVGVAIWLLINRTTFGVLSGLAGRNPTMVEWQGARTWRIGLASFLISGALAGLAGTVELMGPNGRLTGGFLPGHGFTAILIALVANFSVVGTAFVALFFGGLASAALYLPIMAGLPSAAIDVINAAIALFITAKSSLIDRIAKLKGRTWKTS</sequence>
<feature type="transmembrane region" description="Helical" evidence="6">
    <location>
        <begin position="191"/>
        <end position="214"/>
    </location>
</feature>
<comment type="subcellular location">
    <subcellularLocation>
        <location evidence="1">Cell membrane</location>
        <topology evidence="1">Multi-pass membrane protein</topology>
    </subcellularLocation>
</comment>
<proteinExistence type="predicted"/>